<evidence type="ECO:0000313" key="2">
    <source>
        <dbReference type="EMBL" id="SOB58829.1"/>
    </source>
</evidence>
<dbReference type="OrthoDB" id="5460082at2"/>
<keyword evidence="1" id="KW-0472">Membrane</keyword>
<organism evidence="2 3">
    <name type="scientific">Pseudodesulfovibrio profundus</name>
    <dbReference type="NCBI Taxonomy" id="57320"/>
    <lineage>
        <taxon>Bacteria</taxon>
        <taxon>Pseudomonadati</taxon>
        <taxon>Thermodesulfobacteriota</taxon>
        <taxon>Desulfovibrionia</taxon>
        <taxon>Desulfovibrionales</taxon>
        <taxon>Desulfovibrionaceae</taxon>
    </lineage>
</organism>
<keyword evidence="1" id="KW-0812">Transmembrane</keyword>
<dbReference type="EMBL" id="LT907975">
    <property type="protein sequence ID" value="SOB58829.1"/>
    <property type="molecule type" value="Genomic_DNA"/>
</dbReference>
<dbReference type="AlphaFoldDB" id="A0A2C8F8T9"/>
<sequence>MVAEQSPNEYQQKASKRFIRDFVWVAIICGLILAGQGVRYYHNWAQLKQIEDATRDLYVSVLGEDIGGSPFGRLQFEQGKLAANVRIGLDPVSVLASLSRPAVPSLRIETVSLKGMQGRISGFFGPNVGKFDQYMNQLTDDDMYYFTLEKRETVFGGLEFTLLVEPK</sequence>
<keyword evidence="3" id="KW-1185">Reference proteome</keyword>
<dbReference type="RefSeq" id="WP_097011808.1">
    <property type="nucleotide sequence ID" value="NZ_LT907975.1"/>
</dbReference>
<reference evidence="3" key="1">
    <citation type="submission" date="2017-09" db="EMBL/GenBank/DDBJ databases">
        <authorList>
            <person name="Regsiter A."/>
            <person name="William W."/>
        </authorList>
    </citation>
    <scope>NUCLEOTIDE SEQUENCE [LARGE SCALE GENOMIC DNA]</scope>
    <source>
        <strain evidence="3">500-1</strain>
    </source>
</reference>
<gene>
    <name evidence="2" type="ORF">DPRO_1927</name>
</gene>
<name>A0A2C8F8T9_9BACT</name>
<feature type="transmembrane region" description="Helical" evidence="1">
    <location>
        <begin position="21"/>
        <end position="41"/>
    </location>
</feature>
<dbReference type="Proteomes" id="UP000219215">
    <property type="component" value="Chromosome DPRO"/>
</dbReference>
<evidence type="ECO:0000256" key="1">
    <source>
        <dbReference type="SAM" id="Phobius"/>
    </source>
</evidence>
<proteinExistence type="predicted"/>
<accession>A0A2C8F8T9</accession>
<keyword evidence="1" id="KW-1133">Transmembrane helix</keyword>
<evidence type="ECO:0000313" key="3">
    <source>
        <dbReference type="Proteomes" id="UP000219215"/>
    </source>
</evidence>
<protein>
    <submittedName>
        <fullName evidence="2">Uncharacterized protein</fullName>
    </submittedName>
</protein>
<dbReference type="KEGG" id="pprf:DPRO_1927"/>